<feature type="region of interest" description="Disordered" evidence="1">
    <location>
        <begin position="30"/>
        <end position="156"/>
    </location>
</feature>
<keyword evidence="3" id="KW-1185">Reference proteome</keyword>
<reference evidence="2 3" key="1">
    <citation type="submission" date="2019-04" db="EMBL/GenBank/DDBJ databases">
        <title>An improved genome assembly and genetic linkage map for asparagus bean, Vigna unguiculata ssp. sesquipedialis.</title>
        <authorList>
            <person name="Xia Q."/>
            <person name="Zhang R."/>
            <person name="Dong Y."/>
        </authorList>
    </citation>
    <scope>NUCLEOTIDE SEQUENCE [LARGE SCALE GENOMIC DNA]</scope>
    <source>
        <tissue evidence="2">Leaf</tissue>
    </source>
</reference>
<name>A0A4D6NBS8_VIGUN</name>
<organism evidence="2 3">
    <name type="scientific">Vigna unguiculata</name>
    <name type="common">Cowpea</name>
    <dbReference type="NCBI Taxonomy" id="3917"/>
    <lineage>
        <taxon>Eukaryota</taxon>
        <taxon>Viridiplantae</taxon>
        <taxon>Streptophyta</taxon>
        <taxon>Embryophyta</taxon>
        <taxon>Tracheophyta</taxon>
        <taxon>Spermatophyta</taxon>
        <taxon>Magnoliopsida</taxon>
        <taxon>eudicotyledons</taxon>
        <taxon>Gunneridae</taxon>
        <taxon>Pentapetalae</taxon>
        <taxon>rosids</taxon>
        <taxon>fabids</taxon>
        <taxon>Fabales</taxon>
        <taxon>Fabaceae</taxon>
        <taxon>Papilionoideae</taxon>
        <taxon>50 kb inversion clade</taxon>
        <taxon>NPAAA clade</taxon>
        <taxon>indigoferoid/millettioid clade</taxon>
        <taxon>Phaseoleae</taxon>
        <taxon>Vigna</taxon>
    </lineage>
</organism>
<evidence type="ECO:0000256" key="1">
    <source>
        <dbReference type="SAM" id="MobiDB-lite"/>
    </source>
</evidence>
<dbReference type="Proteomes" id="UP000501690">
    <property type="component" value="Linkage Group LG10"/>
</dbReference>
<protein>
    <submittedName>
        <fullName evidence="2">Nuclear GTP-binding protein</fullName>
    </submittedName>
</protein>
<feature type="compositionally biased region" description="Acidic residues" evidence="1">
    <location>
        <begin position="127"/>
        <end position="144"/>
    </location>
</feature>
<dbReference type="AlphaFoldDB" id="A0A4D6NBS8"/>
<sequence>MNLHIGSLKSVDDFNVVKVPSSHPLNLTEMMLEDEIETKSGNQGEGPGNVGEVDEAMEDYGRKKKDNSAASRQNEKLYTADGMLNTKLRRVEKKKRKKAKKASASSDPVDGDYDFKIDYFQKGASMDSEDSQGEDDDDHDDDINSEVSMSAIQIDE</sequence>
<feature type="compositionally biased region" description="Basic residues" evidence="1">
    <location>
        <begin position="87"/>
        <end position="101"/>
    </location>
</feature>
<accession>A0A4D6NBS8</accession>
<dbReference type="EMBL" id="CP039354">
    <property type="protein sequence ID" value="QCE11156.1"/>
    <property type="molecule type" value="Genomic_DNA"/>
</dbReference>
<proteinExistence type="predicted"/>
<gene>
    <name evidence="2" type="ORF">DEO72_LG10g2389</name>
</gene>
<evidence type="ECO:0000313" key="3">
    <source>
        <dbReference type="Proteomes" id="UP000501690"/>
    </source>
</evidence>
<evidence type="ECO:0000313" key="2">
    <source>
        <dbReference type="EMBL" id="QCE11156.1"/>
    </source>
</evidence>